<evidence type="ECO:0000256" key="3">
    <source>
        <dbReference type="ARBA" id="ARBA00022553"/>
    </source>
</evidence>
<keyword evidence="6" id="KW-1133">Transmembrane helix</keyword>
<keyword evidence="10" id="KW-1185">Reference proteome</keyword>
<protein>
    <recommendedName>
        <fullName evidence="2">histidine kinase</fullName>
        <ecNumber evidence="2">2.7.13.3</ecNumber>
    </recommendedName>
</protein>
<dbReference type="PROSITE" id="PS50109">
    <property type="entry name" value="HIS_KIN"/>
    <property type="match status" value="1"/>
</dbReference>
<keyword evidence="5" id="KW-0902">Two-component regulatory system</keyword>
<comment type="catalytic activity">
    <reaction evidence="1">
        <text>ATP + protein L-histidine = ADP + protein N-phospho-L-histidine.</text>
        <dbReference type="EC" id="2.7.13.3"/>
    </reaction>
</comment>
<dbReference type="Proteomes" id="UP000755551">
    <property type="component" value="Unassembled WGS sequence"/>
</dbReference>
<dbReference type="PROSITE" id="PS50885">
    <property type="entry name" value="HAMP"/>
    <property type="match status" value="1"/>
</dbReference>
<dbReference type="Pfam" id="PF00512">
    <property type="entry name" value="HisKA"/>
    <property type="match status" value="1"/>
</dbReference>
<evidence type="ECO:0000313" key="10">
    <source>
        <dbReference type="Proteomes" id="UP000755551"/>
    </source>
</evidence>
<dbReference type="CDD" id="cd12914">
    <property type="entry name" value="PDC1_DGC_like"/>
    <property type="match status" value="1"/>
</dbReference>
<dbReference type="SMART" id="SM00387">
    <property type="entry name" value="HATPase_c"/>
    <property type="match status" value="1"/>
</dbReference>
<feature type="transmembrane region" description="Helical" evidence="6">
    <location>
        <begin position="12"/>
        <end position="34"/>
    </location>
</feature>
<evidence type="ECO:0000256" key="6">
    <source>
        <dbReference type="SAM" id="Phobius"/>
    </source>
</evidence>
<keyword evidence="6" id="KW-0472">Membrane</keyword>
<dbReference type="InterPro" id="IPR003594">
    <property type="entry name" value="HATPase_dom"/>
</dbReference>
<keyword evidence="6" id="KW-0812">Transmembrane</keyword>
<sequence>MMSLLLRRHSLVARLLWFTLAAMTTVTVLIAVLVNTMVSHSRMEQSVSQQQLINREIAQHIATAFEQRIDHLQRLAGLLVDGDRLLPQSRLQTLLDNRIGLHDAFNAGMILIGPDGHIQLDSPIIENRVGTDLSDRDHFLQTRDLRQPVVSRPLVGRAIKQPLYITSVPVQTADGRFLGSLAGINRLEADNTLKLMAARRLPQGGQLYVIDLDTELVVTSTRRSLIMAGLDSLANSEIIAQVRAGQRSGVARSHFGHQAVYSAGTLERTGWLILTTAPVDYWMAPLHELLVQISLLALVCLLLLGAVALVYLRYQLMPLKHAAEGVNRMRRDLSQLTPLPVYRNDEVGQCVEAFNGLLLQLQNRTAQLANSRDEAEEASRVKTEFLANMSHELRTPLVGVIGLAEIQLSRVEHAEDRARLNKILQSSRLLLAHLDAILTYVAAESGQLSLQCSAVMLDDQLQALQMLHQPAADEKELNLVIKGPELSQACQLDQQALMQVLNSLMTNAIKFTERGEVRLDVQLQQSGDKARLCFSMSDTGKGIPELLQQKLFHTFQQIESGHSRTFNGIGVGLVLSQRLVLLMGGEWYTGGVETGRRLHLPFQPAGGAAGRQ</sequence>
<keyword evidence="3" id="KW-0597">Phosphoprotein</keyword>
<dbReference type="EC" id="2.7.13.3" evidence="2"/>
<dbReference type="InterPro" id="IPR005467">
    <property type="entry name" value="His_kinase_dom"/>
</dbReference>
<dbReference type="RefSeq" id="WP_217335031.1">
    <property type="nucleotide sequence ID" value="NZ_JAHQZT010000010.1"/>
</dbReference>
<organism evidence="9 10">
    <name type="scientific">Marinobacterium weihaiense</name>
    <dbReference type="NCBI Taxonomy" id="2851016"/>
    <lineage>
        <taxon>Bacteria</taxon>
        <taxon>Pseudomonadati</taxon>
        <taxon>Pseudomonadota</taxon>
        <taxon>Gammaproteobacteria</taxon>
        <taxon>Oceanospirillales</taxon>
        <taxon>Oceanospirillaceae</taxon>
        <taxon>Marinobacterium</taxon>
    </lineage>
</organism>
<dbReference type="PANTHER" id="PTHR45339">
    <property type="entry name" value="HYBRID SIGNAL TRANSDUCTION HISTIDINE KINASE J"/>
    <property type="match status" value="1"/>
</dbReference>
<dbReference type="PANTHER" id="PTHR45339:SF1">
    <property type="entry name" value="HYBRID SIGNAL TRANSDUCTION HISTIDINE KINASE J"/>
    <property type="match status" value="1"/>
</dbReference>
<name>A0ABS6MCP1_9GAMM</name>
<comment type="caution">
    <text evidence="9">The sequence shown here is derived from an EMBL/GenBank/DDBJ whole genome shotgun (WGS) entry which is preliminary data.</text>
</comment>
<evidence type="ECO:0000313" key="9">
    <source>
        <dbReference type="EMBL" id="MBV0933611.1"/>
    </source>
</evidence>
<gene>
    <name evidence="9" type="ORF">KTN04_09705</name>
</gene>
<evidence type="ECO:0000259" key="8">
    <source>
        <dbReference type="PROSITE" id="PS50885"/>
    </source>
</evidence>
<feature type="domain" description="Histidine kinase" evidence="7">
    <location>
        <begin position="388"/>
        <end position="586"/>
    </location>
</feature>
<feature type="transmembrane region" description="Helical" evidence="6">
    <location>
        <begin position="289"/>
        <end position="312"/>
    </location>
</feature>
<dbReference type="EMBL" id="JAHQZT010000010">
    <property type="protein sequence ID" value="MBV0933611.1"/>
    <property type="molecule type" value="Genomic_DNA"/>
</dbReference>
<evidence type="ECO:0000259" key="7">
    <source>
        <dbReference type="PROSITE" id="PS50109"/>
    </source>
</evidence>
<keyword evidence="4" id="KW-0808">Transferase</keyword>
<dbReference type="CDD" id="cd00082">
    <property type="entry name" value="HisKA"/>
    <property type="match status" value="1"/>
</dbReference>
<evidence type="ECO:0000256" key="1">
    <source>
        <dbReference type="ARBA" id="ARBA00000085"/>
    </source>
</evidence>
<dbReference type="CDD" id="cd06225">
    <property type="entry name" value="HAMP"/>
    <property type="match status" value="1"/>
</dbReference>
<proteinExistence type="predicted"/>
<reference evidence="9 10" key="1">
    <citation type="submission" date="2021-06" db="EMBL/GenBank/DDBJ databases">
        <title>Bacterium isolated from marine sediment.</title>
        <authorList>
            <person name="Zhu K.-L."/>
            <person name="Du Z.-J."/>
            <person name="Liang Q.-Y."/>
        </authorList>
    </citation>
    <scope>NUCLEOTIDE SEQUENCE [LARGE SCALE GENOMIC DNA]</scope>
    <source>
        <strain evidence="9 10">A346</strain>
    </source>
</reference>
<dbReference type="Pfam" id="PF02518">
    <property type="entry name" value="HATPase_c"/>
    <property type="match status" value="1"/>
</dbReference>
<evidence type="ECO:0000256" key="4">
    <source>
        <dbReference type="ARBA" id="ARBA00022777"/>
    </source>
</evidence>
<keyword evidence="4" id="KW-0418">Kinase</keyword>
<dbReference type="SMART" id="SM00388">
    <property type="entry name" value="HisKA"/>
    <property type="match status" value="1"/>
</dbReference>
<evidence type="ECO:0000256" key="2">
    <source>
        <dbReference type="ARBA" id="ARBA00012438"/>
    </source>
</evidence>
<accession>A0ABS6MCP1</accession>
<dbReference type="InterPro" id="IPR003661">
    <property type="entry name" value="HisK_dim/P_dom"/>
</dbReference>
<feature type="domain" description="HAMP" evidence="8">
    <location>
        <begin position="313"/>
        <end position="366"/>
    </location>
</feature>
<evidence type="ECO:0000256" key="5">
    <source>
        <dbReference type="ARBA" id="ARBA00023012"/>
    </source>
</evidence>
<dbReference type="InterPro" id="IPR003660">
    <property type="entry name" value="HAMP_dom"/>
</dbReference>